<dbReference type="Gene3D" id="1.25.40.10">
    <property type="entry name" value="Tetratricopeptide repeat domain"/>
    <property type="match status" value="2"/>
</dbReference>
<dbReference type="AlphaFoldDB" id="A0A2N0PSQ9"/>
<dbReference type="Pfam" id="PF08238">
    <property type="entry name" value="Sel1"/>
    <property type="match status" value="5"/>
</dbReference>
<evidence type="ECO:0000256" key="1">
    <source>
        <dbReference type="ARBA" id="ARBA00038101"/>
    </source>
</evidence>
<dbReference type="EMBL" id="LLXJ01000426">
    <property type="protein sequence ID" value="PKC09872.1"/>
    <property type="molecule type" value="Genomic_DNA"/>
</dbReference>
<sequence>MNQVVDRLNPIMSRQNILVKSNNVCLKSVFDRLKTNEFPNFHITDSWNHKADDHIEPTRNLTKPIPTSHENTLSNQEFTAEQSQTLLVDNTYTIVSDLVKLFVRITNEGKSCDQRNLILHDYLSSYNVTNETIYEWLSNNYETSLDNMFFMGYLNFSGFGTIDNAINIDNAIKNFKSASLQEHPAAQYYLGICFENGFGVNKIESIALYWYKKAADNNFAIAQYSIGNIYQFGTFDNRDYNLAFYYYNLSAYNECSFGLYMLGYCYLKGIGISVDEKMAFNLFLKAANMENKVAQYNVAICFDDGICAIKDFDMALQWYKRSADNGYDRAIERLNELNELYKDSLLGYKEKKIGKLIN</sequence>
<evidence type="ECO:0000313" key="2">
    <source>
        <dbReference type="EMBL" id="PKC09872.1"/>
    </source>
</evidence>
<dbReference type="VEuPathDB" id="FungiDB:FUN_009767"/>
<dbReference type="InterPro" id="IPR050767">
    <property type="entry name" value="Sel1_AlgK"/>
</dbReference>
<dbReference type="VEuPathDB" id="FungiDB:RhiirA1_375045"/>
<evidence type="ECO:0000313" key="3">
    <source>
        <dbReference type="Proteomes" id="UP000232722"/>
    </source>
</evidence>
<reference evidence="2 3" key="2">
    <citation type="submission" date="2017-09" db="EMBL/GenBank/DDBJ databases">
        <title>Extensive intraspecific genome diversity in a model arbuscular mycorrhizal fungus.</title>
        <authorList>
            <person name="Chen E.C."/>
            <person name="Morin E."/>
            <person name="Beaudet D."/>
            <person name="Noel J."/>
            <person name="Ndikumana S."/>
            <person name="Charron P."/>
            <person name="St-Onge C."/>
            <person name="Giorgi J."/>
            <person name="Grigoriev I.V."/>
            <person name="Roux C."/>
            <person name="Martin F.M."/>
            <person name="Corradi N."/>
        </authorList>
    </citation>
    <scope>NUCLEOTIDE SEQUENCE [LARGE SCALE GENOMIC DNA]</scope>
    <source>
        <strain evidence="2 3">A5</strain>
    </source>
</reference>
<dbReference type="Proteomes" id="UP000232722">
    <property type="component" value="Unassembled WGS sequence"/>
</dbReference>
<name>A0A2N0PSQ9_9GLOM</name>
<dbReference type="SMART" id="SM00671">
    <property type="entry name" value="SEL1"/>
    <property type="match status" value="4"/>
</dbReference>
<comment type="similarity">
    <text evidence="1">Belongs to the sel-1 family.</text>
</comment>
<dbReference type="PANTHER" id="PTHR11102:SF160">
    <property type="entry name" value="ERAD-ASSOCIATED E3 UBIQUITIN-PROTEIN LIGASE COMPONENT HRD3"/>
    <property type="match status" value="1"/>
</dbReference>
<dbReference type="InterPro" id="IPR006597">
    <property type="entry name" value="Sel1-like"/>
</dbReference>
<comment type="caution">
    <text evidence="2">The sequence shown here is derived from an EMBL/GenBank/DDBJ whole genome shotgun (WGS) entry which is preliminary data.</text>
</comment>
<proteinExistence type="inferred from homology"/>
<accession>A0A2N0PSQ9</accession>
<organism evidence="2 3">
    <name type="scientific">Rhizophagus irregularis</name>
    <dbReference type="NCBI Taxonomy" id="588596"/>
    <lineage>
        <taxon>Eukaryota</taxon>
        <taxon>Fungi</taxon>
        <taxon>Fungi incertae sedis</taxon>
        <taxon>Mucoromycota</taxon>
        <taxon>Glomeromycotina</taxon>
        <taxon>Glomeromycetes</taxon>
        <taxon>Glomerales</taxon>
        <taxon>Glomeraceae</taxon>
        <taxon>Rhizophagus</taxon>
    </lineage>
</organism>
<gene>
    <name evidence="2" type="ORF">RhiirA5_311868</name>
</gene>
<dbReference type="PANTHER" id="PTHR11102">
    <property type="entry name" value="SEL-1-LIKE PROTEIN"/>
    <property type="match status" value="1"/>
</dbReference>
<protein>
    <submittedName>
        <fullName evidence="2">HCP-like protein</fullName>
    </submittedName>
</protein>
<reference evidence="2 3" key="1">
    <citation type="submission" date="2016-04" db="EMBL/GenBank/DDBJ databases">
        <title>Genome analyses suggest a sexual origin of heterokaryosis in a supposedly ancient asexual fungus.</title>
        <authorList>
            <person name="Ropars J."/>
            <person name="Sedzielewska K."/>
            <person name="Noel J."/>
            <person name="Charron P."/>
            <person name="Farinelli L."/>
            <person name="Marton T."/>
            <person name="Kruger M."/>
            <person name="Pelin A."/>
            <person name="Brachmann A."/>
            <person name="Corradi N."/>
        </authorList>
    </citation>
    <scope>NUCLEOTIDE SEQUENCE [LARGE SCALE GENOMIC DNA]</scope>
    <source>
        <strain evidence="2 3">A5</strain>
    </source>
</reference>
<dbReference type="InterPro" id="IPR011990">
    <property type="entry name" value="TPR-like_helical_dom_sf"/>
</dbReference>
<dbReference type="SUPFAM" id="SSF81901">
    <property type="entry name" value="HCP-like"/>
    <property type="match status" value="1"/>
</dbReference>